<dbReference type="PANTHER" id="PTHR43537:SF49">
    <property type="entry name" value="TRANSCRIPTIONAL REGULATORY PROTEIN"/>
    <property type="match status" value="1"/>
</dbReference>
<reference evidence="5" key="1">
    <citation type="journal article" date="2014" name="Int. J. Syst. Evol. Microbiol.">
        <title>Complete genome sequence of Corynebacterium casei LMG S-19264T (=DSM 44701T), isolated from a smear-ripened cheese.</title>
        <authorList>
            <consortium name="US DOE Joint Genome Institute (JGI-PGF)"/>
            <person name="Walter F."/>
            <person name="Albersmeier A."/>
            <person name="Kalinowski J."/>
            <person name="Ruckert C."/>
        </authorList>
    </citation>
    <scope>NUCLEOTIDE SEQUENCE</scope>
    <source>
        <strain evidence="5">JCM 3086</strain>
    </source>
</reference>
<keyword evidence="1" id="KW-0805">Transcription regulation</keyword>
<protein>
    <submittedName>
        <fullName evidence="5">GntR family transcriptional regulator</fullName>
    </submittedName>
</protein>
<comment type="caution">
    <text evidence="5">The sequence shown here is derived from an EMBL/GenBank/DDBJ whole genome shotgun (WGS) entry which is preliminary data.</text>
</comment>
<keyword evidence="2" id="KW-0238">DNA-binding</keyword>
<evidence type="ECO:0000256" key="2">
    <source>
        <dbReference type="ARBA" id="ARBA00023125"/>
    </source>
</evidence>
<evidence type="ECO:0000256" key="3">
    <source>
        <dbReference type="ARBA" id="ARBA00023163"/>
    </source>
</evidence>
<dbReference type="InterPro" id="IPR008920">
    <property type="entry name" value="TF_FadR/GntR_C"/>
</dbReference>
<dbReference type="RefSeq" id="WP_189313548.1">
    <property type="nucleotide sequence ID" value="NZ_BMQA01000017.1"/>
</dbReference>
<evidence type="ECO:0000256" key="1">
    <source>
        <dbReference type="ARBA" id="ARBA00023015"/>
    </source>
</evidence>
<dbReference type="SMART" id="SM00895">
    <property type="entry name" value="FCD"/>
    <property type="match status" value="1"/>
</dbReference>
<dbReference type="SMART" id="SM00345">
    <property type="entry name" value="HTH_GNTR"/>
    <property type="match status" value="1"/>
</dbReference>
<dbReference type="GO" id="GO:0003700">
    <property type="term" value="F:DNA-binding transcription factor activity"/>
    <property type="evidence" value="ECO:0007669"/>
    <property type="project" value="InterPro"/>
</dbReference>
<dbReference type="PANTHER" id="PTHR43537">
    <property type="entry name" value="TRANSCRIPTIONAL REGULATOR, GNTR FAMILY"/>
    <property type="match status" value="1"/>
</dbReference>
<organism evidence="5 6">
    <name type="scientific">Streptomyces brasiliensis</name>
    <dbReference type="NCBI Taxonomy" id="1954"/>
    <lineage>
        <taxon>Bacteria</taxon>
        <taxon>Bacillati</taxon>
        <taxon>Actinomycetota</taxon>
        <taxon>Actinomycetes</taxon>
        <taxon>Kitasatosporales</taxon>
        <taxon>Streptomycetaceae</taxon>
        <taxon>Streptomyces</taxon>
    </lineage>
</organism>
<dbReference type="EMBL" id="BMQA01000017">
    <property type="protein sequence ID" value="GGJ33360.1"/>
    <property type="molecule type" value="Genomic_DNA"/>
</dbReference>
<sequence>MKREDVEARLRERVLRGDLAPGDRLPEVQLAEELGTSRFAVRSALQSLESRGLVERVPNAGAVVARLGYNRLQEIYDVLELLEGLAARLAAQKSTPADWAELRARFAEGGGLDEAAENGDVDVFLAAIDDYRDTVIRLADQGFLAEMLAGVRDQSHLLRRRILMSPGRMEQSLAEHRLIIDALVRGDAEGAEQLKRHNMQTARKQLSRYRDFLV</sequence>
<evidence type="ECO:0000259" key="4">
    <source>
        <dbReference type="PROSITE" id="PS50949"/>
    </source>
</evidence>
<dbReference type="SUPFAM" id="SSF48008">
    <property type="entry name" value="GntR ligand-binding domain-like"/>
    <property type="match status" value="1"/>
</dbReference>
<reference evidence="5" key="2">
    <citation type="submission" date="2020-09" db="EMBL/GenBank/DDBJ databases">
        <authorList>
            <person name="Sun Q."/>
            <person name="Ohkuma M."/>
        </authorList>
    </citation>
    <scope>NUCLEOTIDE SEQUENCE</scope>
    <source>
        <strain evidence="5">JCM 3086</strain>
    </source>
</reference>
<dbReference type="InterPro" id="IPR036390">
    <property type="entry name" value="WH_DNA-bd_sf"/>
</dbReference>
<dbReference type="InterPro" id="IPR036388">
    <property type="entry name" value="WH-like_DNA-bd_sf"/>
</dbReference>
<dbReference type="CDD" id="cd07377">
    <property type="entry name" value="WHTH_GntR"/>
    <property type="match status" value="1"/>
</dbReference>
<name>A0A917KYU8_9ACTN</name>
<dbReference type="Gene3D" id="1.20.120.530">
    <property type="entry name" value="GntR ligand-binding domain-like"/>
    <property type="match status" value="1"/>
</dbReference>
<dbReference type="Pfam" id="PF07729">
    <property type="entry name" value="FCD"/>
    <property type="match status" value="1"/>
</dbReference>
<accession>A0A917KYU8</accession>
<dbReference type="SUPFAM" id="SSF46785">
    <property type="entry name" value="Winged helix' DNA-binding domain"/>
    <property type="match status" value="1"/>
</dbReference>
<dbReference type="Proteomes" id="UP000657574">
    <property type="component" value="Unassembled WGS sequence"/>
</dbReference>
<feature type="domain" description="HTH gntR-type" evidence="4">
    <location>
        <begin position="1"/>
        <end position="67"/>
    </location>
</feature>
<proteinExistence type="predicted"/>
<keyword evidence="6" id="KW-1185">Reference proteome</keyword>
<dbReference type="InterPro" id="IPR000524">
    <property type="entry name" value="Tscrpt_reg_HTH_GntR"/>
</dbReference>
<gene>
    <name evidence="5" type="ORF">GCM10010121_050700</name>
</gene>
<keyword evidence="3" id="KW-0804">Transcription</keyword>
<dbReference type="PROSITE" id="PS50949">
    <property type="entry name" value="HTH_GNTR"/>
    <property type="match status" value="1"/>
</dbReference>
<evidence type="ECO:0000313" key="5">
    <source>
        <dbReference type="EMBL" id="GGJ33360.1"/>
    </source>
</evidence>
<dbReference type="GO" id="GO:0003677">
    <property type="term" value="F:DNA binding"/>
    <property type="evidence" value="ECO:0007669"/>
    <property type="project" value="UniProtKB-KW"/>
</dbReference>
<dbReference type="Pfam" id="PF00392">
    <property type="entry name" value="GntR"/>
    <property type="match status" value="1"/>
</dbReference>
<dbReference type="Gene3D" id="1.10.10.10">
    <property type="entry name" value="Winged helix-like DNA-binding domain superfamily/Winged helix DNA-binding domain"/>
    <property type="match status" value="1"/>
</dbReference>
<dbReference type="PRINTS" id="PR00035">
    <property type="entry name" value="HTHGNTR"/>
</dbReference>
<dbReference type="InterPro" id="IPR011711">
    <property type="entry name" value="GntR_C"/>
</dbReference>
<evidence type="ECO:0000313" key="6">
    <source>
        <dbReference type="Proteomes" id="UP000657574"/>
    </source>
</evidence>
<dbReference type="AlphaFoldDB" id="A0A917KYU8"/>